<evidence type="ECO:0000256" key="1">
    <source>
        <dbReference type="SAM" id="MobiDB-lite"/>
    </source>
</evidence>
<dbReference type="PANTHER" id="PTHR33434:SF4">
    <property type="entry name" value="PHOSPHATASE PROTEIN"/>
    <property type="match status" value="1"/>
</dbReference>
<dbReference type="InterPro" id="IPR004007">
    <property type="entry name" value="DhaL_dom"/>
</dbReference>
<comment type="caution">
    <text evidence="3">The sequence shown here is derived from an EMBL/GenBank/DDBJ whole genome shotgun (WGS) entry which is preliminary data.</text>
</comment>
<dbReference type="PROSITE" id="PS51480">
    <property type="entry name" value="DHAL"/>
    <property type="match status" value="1"/>
</dbReference>
<dbReference type="AlphaFoldDB" id="A0A8J3B3I8"/>
<gene>
    <name evidence="3" type="ORF">GCM10007043_01920</name>
</gene>
<dbReference type="GO" id="GO:0004371">
    <property type="term" value="F:glycerone kinase activity"/>
    <property type="evidence" value="ECO:0007669"/>
    <property type="project" value="InterPro"/>
</dbReference>
<feature type="domain" description="DhaL" evidence="2">
    <location>
        <begin position="1"/>
        <end position="174"/>
    </location>
</feature>
<dbReference type="Pfam" id="PF21645">
    <property type="entry name" value="FakA-like_M"/>
    <property type="match status" value="1"/>
</dbReference>
<evidence type="ECO:0000259" key="2">
    <source>
        <dbReference type="PROSITE" id="PS51480"/>
    </source>
</evidence>
<evidence type="ECO:0000313" key="4">
    <source>
        <dbReference type="Proteomes" id="UP000637720"/>
    </source>
</evidence>
<reference evidence="3" key="2">
    <citation type="submission" date="2020-09" db="EMBL/GenBank/DDBJ databases">
        <authorList>
            <person name="Sun Q."/>
            <person name="Ohkuma M."/>
        </authorList>
    </citation>
    <scope>NUCLEOTIDE SEQUENCE</scope>
    <source>
        <strain evidence="3">JCM 14719</strain>
    </source>
</reference>
<dbReference type="SMART" id="SM01121">
    <property type="entry name" value="Dak1_2"/>
    <property type="match status" value="1"/>
</dbReference>
<dbReference type="InterPro" id="IPR036117">
    <property type="entry name" value="DhaL_dom_sf"/>
</dbReference>
<dbReference type="InterPro" id="IPR050270">
    <property type="entry name" value="DegV_domain_contain"/>
</dbReference>
<dbReference type="EMBL" id="BMOF01000002">
    <property type="protein sequence ID" value="GGJ91807.1"/>
    <property type="molecule type" value="Genomic_DNA"/>
</dbReference>
<proteinExistence type="predicted"/>
<reference evidence="3" key="1">
    <citation type="journal article" date="2014" name="Int. J. Syst. Evol. Microbiol.">
        <title>Complete genome sequence of Corynebacterium casei LMG S-19264T (=DSM 44701T), isolated from a smear-ripened cheese.</title>
        <authorList>
            <consortium name="US DOE Joint Genome Institute (JGI-PGF)"/>
            <person name="Walter F."/>
            <person name="Albersmeier A."/>
            <person name="Kalinowski J."/>
            <person name="Ruckert C."/>
        </authorList>
    </citation>
    <scope>NUCLEOTIDE SEQUENCE</scope>
    <source>
        <strain evidence="3">JCM 14719</strain>
    </source>
</reference>
<name>A0A8J3B3I8_9BACI</name>
<dbReference type="SMART" id="SM01120">
    <property type="entry name" value="Dak2"/>
    <property type="match status" value="1"/>
</dbReference>
<keyword evidence="4" id="KW-1185">Reference proteome</keyword>
<accession>A0A8J3B3I8</accession>
<organism evidence="3 4">
    <name type="scientific">Calditerricola satsumensis</name>
    <dbReference type="NCBI Taxonomy" id="373054"/>
    <lineage>
        <taxon>Bacteria</taxon>
        <taxon>Bacillati</taxon>
        <taxon>Bacillota</taxon>
        <taxon>Bacilli</taxon>
        <taxon>Bacillales</taxon>
        <taxon>Bacillaceae</taxon>
        <taxon>Calditerricola</taxon>
    </lineage>
</organism>
<dbReference type="InterPro" id="IPR033470">
    <property type="entry name" value="FakA-like_C"/>
</dbReference>
<dbReference type="PANTHER" id="PTHR33434">
    <property type="entry name" value="DEGV DOMAIN-CONTAINING PROTEIN DR_1986-RELATED"/>
    <property type="match status" value="1"/>
</dbReference>
<dbReference type="InterPro" id="IPR048394">
    <property type="entry name" value="FakA-like_M"/>
</dbReference>
<dbReference type="Proteomes" id="UP000637720">
    <property type="component" value="Unassembled WGS sequence"/>
</dbReference>
<dbReference type="SUPFAM" id="SSF101473">
    <property type="entry name" value="DhaL-like"/>
    <property type="match status" value="1"/>
</dbReference>
<feature type="compositionally biased region" description="Basic and acidic residues" evidence="1">
    <location>
        <begin position="304"/>
        <end position="338"/>
    </location>
</feature>
<dbReference type="Pfam" id="PF02734">
    <property type="entry name" value="Dak2"/>
    <property type="match status" value="1"/>
</dbReference>
<feature type="region of interest" description="Disordered" evidence="1">
    <location>
        <begin position="302"/>
        <end position="369"/>
    </location>
</feature>
<protein>
    <recommendedName>
        <fullName evidence="2">DhaL domain-containing protein</fullName>
    </recommendedName>
</protein>
<feature type="compositionally biased region" description="Basic and acidic residues" evidence="1">
    <location>
        <begin position="348"/>
        <end position="359"/>
    </location>
</feature>
<sequence length="369" mass="38718">MDVSAYVFPVPDGDTGTNMTLTLEAGVTELQRAAEAHLGRALAAFSRGLLMGARGNSGVILSQFFCGFAQACQDRVDLDAFGLAQALEAGVQTAYQAVLEPVEGTVLTVAREAASRAMAIAPGADSVVAVMAEALEAARAALRQTPELLPTLKRVGVVDAGGQGLVCVYEGFLDALRGEGARVQAEALSRAGAGAPTPADVPVSPRPAQAHFRTEEIAYGYCTEVLIALDPAKAYAFREDAFRQALSPYGDSLLVVADEKLVKVHLHTETPGTVLNLAQAYGELLRVKIENMREQVWGRCRRGGRADDEPIRRGDCGSHSADGRPAGDRAAQQRERRAGRPAGGDAGGRADGRRGHPVDPPRPGGDGGL</sequence>
<dbReference type="GO" id="GO:0006071">
    <property type="term" value="P:glycerol metabolic process"/>
    <property type="evidence" value="ECO:0007669"/>
    <property type="project" value="InterPro"/>
</dbReference>
<evidence type="ECO:0000313" key="3">
    <source>
        <dbReference type="EMBL" id="GGJ91807.1"/>
    </source>
</evidence>
<dbReference type="Gene3D" id="1.25.40.340">
    <property type="match status" value="1"/>
</dbReference>